<accession>A0A4C1YGH7</accession>
<reference evidence="2 3" key="1">
    <citation type="journal article" date="2019" name="Commun. Biol.">
        <title>The bagworm genome reveals a unique fibroin gene that provides high tensile strength.</title>
        <authorList>
            <person name="Kono N."/>
            <person name="Nakamura H."/>
            <person name="Ohtoshi R."/>
            <person name="Tomita M."/>
            <person name="Numata K."/>
            <person name="Arakawa K."/>
        </authorList>
    </citation>
    <scope>NUCLEOTIDE SEQUENCE [LARGE SCALE GENOMIC DNA]</scope>
</reference>
<organism evidence="2 3">
    <name type="scientific">Eumeta variegata</name>
    <name type="common">Bagworm moth</name>
    <name type="synonym">Eumeta japonica</name>
    <dbReference type="NCBI Taxonomy" id="151549"/>
    <lineage>
        <taxon>Eukaryota</taxon>
        <taxon>Metazoa</taxon>
        <taxon>Ecdysozoa</taxon>
        <taxon>Arthropoda</taxon>
        <taxon>Hexapoda</taxon>
        <taxon>Insecta</taxon>
        <taxon>Pterygota</taxon>
        <taxon>Neoptera</taxon>
        <taxon>Endopterygota</taxon>
        <taxon>Lepidoptera</taxon>
        <taxon>Glossata</taxon>
        <taxon>Ditrysia</taxon>
        <taxon>Tineoidea</taxon>
        <taxon>Psychidae</taxon>
        <taxon>Oiketicinae</taxon>
        <taxon>Eumeta</taxon>
    </lineage>
</organism>
<proteinExistence type="predicted"/>
<sequence>MRRRDTSVIFVRSCAGANEDCRYAHGSPAGKRLVHNLIFCEAGDVWHDTVVIQNGASARPPEIRDRPRPRPPPAPNSGSSVTHCDDVARSIITRDQSTA</sequence>
<gene>
    <name evidence="2" type="ORF">EVAR_90347_1</name>
</gene>
<feature type="region of interest" description="Disordered" evidence="1">
    <location>
        <begin position="55"/>
        <end position="99"/>
    </location>
</feature>
<evidence type="ECO:0000313" key="2">
    <source>
        <dbReference type="EMBL" id="GBP75178.1"/>
    </source>
</evidence>
<keyword evidence="3" id="KW-1185">Reference proteome</keyword>
<evidence type="ECO:0000313" key="3">
    <source>
        <dbReference type="Proteomes" id="UP000299102"/>
    </source>
</evidence>
<dbReference type="Proteomes" id="UP000299102">
    <property type="component" value="Unassembled WGS sequence"/>
</dbReference>
<name>A0A4C1YGH7_EUMVA</name>
<comment type="caution">
    <text evidence="2">The sequence shown here is derived from an EMBL/GenBank/DDBJ whole genome shotgun (WGS) entry which is preliminary data.</text>
</comment>
<evidence type="ECO:0000256" key="1">
    <source>
        <dbReference type="SAM" id="MobiDB-lite"/>
    </source>
</evidence>
<dbReference type="EMBL" id="BGZK01001238">
    <property type="protein sequence ID" value="GBP75178.1"/>
    <property type="molecule type" value="Genomic_DNA"/>
</dbReference>
<protein>
    <submittedName>
        <fullName evidence="2">Uncharacterized protein</fullName>
    </submittedName>
</protein>
<dbReference type="AlphaFoldDB" id="A0A4C1YGH7"/>